<evidence type="ECO:0000256" key="6">
    <source>
        <dbReference type="ARBA" id="ARBA00047179"/>
    </source>
</evidence>
<evidence type="ECO:0000256" key="8">
    <source>
        <dbReference type="PROSITE-ProRule" id="PRU00358"/>
    </source>
</evidence>
<evidence type="ECO:0000313" key="11">
    <source>
        <dbReference type="Proteomes" id="UP001307889"/>
    </source>
</evidence>
<dbReference type="InterPro" id="IPR035426">
    <property type="entry name" value="Gemin2/Brr1"/>
</dbReference>
<dbReference type="InterPro" id="IPR003105">
    <property type="entry name" value="SRA_YDG"/>
</dbReference>
<evidence type="ECO:0000256" key="4">
    <source>
        <dbReference type="ARBA" id="ARBA00023187"/>
    </source>
</evidence>
<dbReference type="EMBL" id="AP028922">
    <property type="protein sequence ID" value="BET02385.1"/>
    <property type="molecule type" value="Genomic_DNA"/>
</dbReference>
<evidence type="ECO:0000256" key="3">
    <source>
        <dbReference type="ARBA" id="ARBA00022664"/>
    </source>
</evidence>
<dbReference type="InterPro" id="IPR017364">
    <property type="entry name" value="GEMIN2"/>
</dbReference>
<keyword evidence="4 7" id="KW-0508">mRNA splicing</keyword>
<feature type="domain" description="YDG" evidence="9">
    <location>
        <begin position="1"/>
        <end position="105"/>
    </location>
</feature>
<dbReference type="PANTHER" id="PTHR12794">
    <property type="entry name" value="GEMIN2"/>
    <property type="match status" value="1"/>
</dbReference>
<comment type="function">
    <text evidence="7">The SMN complex catalyzes the assembly of small nuclear ribonucleoproteins (snRNPs), the building blocks of the spliceosome, and thereby plays an important role in the splicing of cellular pre-mRNAs.</text>
</comment>
<evidence type="ECO:0000256" key="2">
    <source>
        <dbReference type="ARBA" id="ARBA00022490"/>
    </source>
</evidence>
<dbReference type="PIRSF" id="PIRSF038038">
    <property type="entry name" value="SMN_Gemin2"/>
    <property type="match status" value="1"/>
</dbReference>
<proteinExistence type="inferred from homology"/>
<keyword evidence="11" id="KW-1185">Reference proteome</keyword>
<comment type="similarity">
    <text evidence="5 7">Belongs to the gemin-2 family.</text>
</comment>
<comment type="subunit">
    <text evidence="7">Part of the core SMN complex.</text>
</comment>
<evidence type="ECO:0000256" key="5">
    <source>
        <dbReference type="ARBA" id="ARBA00025758"/>
    </source>
</evidence>
<dbReference type="Gene3D" id="1.20.58.1070">
    <property type="match status" value="1"/>
</dbReference>
<evidence type="ECO:0000256" key="1">
    <source>
        <dbReference type="ARBA" id="ARBA00004496"/>
    </source>
</evidence>
<evidence type="ECO:0000259" key="9">
    <source>
        <dbReference type="PROSITE" id="PS51015"/>
    </source>
</evidence>
<accession>A0ABN7BDD2</accession>
<keyword evidence="8" id="KW-0539">Nucleus</keyword>
<keyword evidence="2 7" id="KW-0963">Cytoplasm</keyword>
<evidence type="ECO:0000313" key="10">
    <source>
        <dbReference type="EMBL" id="BET02385.1"/>
    </source>
</evidence>
<gene>
    <name evidence="10" type="ORF">NTJ_15203</name>
</gene>
<dbReference type="PANTHER" id="PTHR12794:SF0">
    <property type="entry name" value="GEM-ASSOCIATED PROTEIN 2"/>
    <property type="match status" value="1"/>
</dbReference>
<organism evidence="10 11">
    <name type="scientific">Nesidiocoris tenuis</name>
    <dbReference type="NCBI Taxonomy" id="355587"/>
    <lineage>
        <taxon>Eukaryota</taxon>
        <taxon>Metazoa</taxon>
        <taxon>Ecdysozoa</taxon>
        <taxon>Arthropoda</taxon>
        <taxon>Hexapoda</taxon>
        <taxon>Insecta</taxon>
        <taxon>Pterygota</taxon>
        <taxon>Neoptera</taxon>
        <taxon>Paraneoptera</taxon>
        <taxon>Hemiptera</taxon>
        <taxon>Heteroptera</taxon>
        <taxon>Panheteroptera</taxon>
        <taxon>Cimicomorpha</taxon>
        <taxon>Miridae</taxon>
        <taxon>Dicyphina</taxon>
        <taxon>Nesidiocoris</taxon>
    </lineage>
</organism>
<reference evidence="10 11" key="1">
    <citation type="submission" date="2023-09" db="EMBL/GenBank/DDBJ databases">
        <title>Nesidiocoris tenuis whole genome shotgun sequence.</title>
        <authorList>
            <person name="Shibata T."/>
            <person name="Shimoda M."/>
            <person name="Kobayashi T."/>
            <person name="Uehara T."/>
        </authorList>
    </citation>
    <scope>NUCLEOTIDE SEQUENCE [LARGE SCALE GENOMIC DNA]</scope>
    <source>
        <strain evidence="10 11">Japan</strain>
    </source>
</reference>
<sequence length="247" mass="28673">MTDDGDGDDVLLDTAFGVNKDDVGDYKSDEVPVNGHQYLHKVMKEAEKLPMVVVADVNRTLFDSKQTFYVPEEKRYDVSRNFLPSKVWQEAQMQDFERLRQQVEKMRSRLPELNTYEVLDVDDSDEDWYNFVWDSEQKEPVLQLMLAFKQVSLDRLLNLFVTWVEDQTVELDRRTSLWIYSVLACLDIPLSPSTFSAIRSLAQMAGKQRALTVQSKENLSEQDVSHLSLIICIVGRYFRQSDLADPF</sequence>
<dbReference type="PROSITE" id="PS51015">
    <property type="entry name" value="YDG"/>
    <property type="match status" value="1"/>
</dbReference>
<name>A0ABN7BDD2_9HEMI</name>
<dbReference type="Pfam" id="PF04938">
    <property type="entry name" value="SIP1"/>
    <property type="match status" value="1"/>
</dbReference>
<comment type="subcellular location">
    <subcellularLocation>
        <location evidence="1">Cytoplasm</location>
    </subcellularLocation>
    <subcellularLocation>
        <location evidence="8">Nucleus</location>
    </subcellularLocation>
</comment>
<dbReference type="Proteomes" id="UP001307889">
    <property type="component" value="Chromosome 14"/>
</dbReference>
<protein>
    <recommendedName>
        <fullName evidence="6 7">Gem-associated protein 2</fullName>
    </recommendedName>
</protein>
<keyword evidence="3 7" id="KW-0507">mRNA processing</keyword>
<evidence type="ECO:0000256" key="7">
    <source>
        <dbReference type="PIRNR" id="PIRNR038038"/>
    </source>
</evidence>